<dbReference type="AlphaFoldDB" id="B9TMW4"/>
<name>B9TMW4_RICCO</name>
<sequence>MQKNSGRWIPFRKPQQFSQAGARACGQMMAWDTRWQNDWPYFVVKRGRRKGISVLVAD</sequence>
<evidence type="ECO:0000313" key="1">
    <source>
        <dbReference type="EMBL" id="EEF22801.1"/>
    </source>
</evidence>
<dbReference type="InParanoid" id="B9TMW4"/>
<dbReference type="Proteomes" id="UP000008311">
    <property type="component" value="Unassembled WGS sequence"/>
</dbReference>
<accession>B9TMW4</accession>
<protein>
    <submittedName>
        <fullName evidence="1">Uncharacterized protein</fullName>
    </submittedName>
</protein>
<organism evidence="1 2">
    <name type="scientific">Ricinus communis</name>
    <name type="common">Castor bean</name>
    <dbReference type="NCBI Taxonomy" id="3988"/>
    <lineage>
        <taxon>Eukaryota</taxon>
        <taxon>Viridiplantae</taxon>
        <taxon>Streptophyta</taxon>
        <taxon>Embryophyta</taxon>
        <taxon>Tracheophyta</taxon>
        <taxon>Spermatophyta</taxon>
        <taxon>Magnoliopsida</taxon>
        <taxon>eudicotyledons</taxon>
        <taxon>Gunneridae</taxon>
        <taxon>Pentapetalae</taxon>
        <taxon>rosids</taxon>
        <taxon>fabids</taxon>
        <taxon>Malpighiales</taxon>
        <taxon>Euphorbiaceae</taxon>
        <taxon>Acalyphoideae</taxon>
        <taxon>Acalypheae</taxon>
        <taxon>Ricinus</taxon>
    </lineage>
</organism>
<keyword evidence="2" id="KW-1185">Reference proteome</keyword>
<dbReference type="EMBL" id="EQ990413">
    <property type="protein sequence ID" value="EEF22801.1"/>
    <property type="molecule type" value="Genomic_DNA"/>
</dbReference>
<evidence type="ECO:0000313" key="2">
    <source>
        <dbReference type="Proteomes" id="UP000008311"/>
    </source>
</evidence>
<gene>
    <name evidence="1" type="ORF">RCOM_2142180</name>
</gene>
<proteinExistence type="predicted"/>
<reference evidence="2" key="1">
    <citation type="journal article" date="2010" name="Nat. Biotechnol.">
        <title>Draft genome sequence of the oilseed species Ricinus communis.</title>
        <authorList>
            <person name="Chan A.P."/>
            <person name="Crabtree J."/>
            <person name="Zhao Q."/>
            <person name="Lorenzi H."/>
            <person name="Orvis J."/>
            <person name="Puiu D."/>
            <person name="Melake-Berhan A."/>
            <person name="Jones K.M."/>
            <person name="Redman J."/>
            <person name="Chen G."/>
            <person name="Cahoon E.B."/>
            <person name="Gedil M."/>
            <person name="Stanke M."/>
            <person name="Haas B.J."/>
            <person name="Wortman J.R."/>
            <person name="Fraser-Liggett C.M."/>
            <person name="Ravel J."/>
            <person name="Rabinowicz P.D."/>
        </authorList>
    </citation>
    <scope>NUCLEOTIDE SEQUENCE [LARGE SCALE GENOMIC DNA]</scope>
    <source>
        <strain evidence="2">cv. Hale</strain>
    </source>
</reference>